<proteinExistence type="predicted"/>
<feature type="transmembrane region" description="Helical" evidence="1">
    <location>
        <begin position="95"/>
        <end position="116"/>
    </location>
</feature>
<reference evidence="4 5" key="1">
    <citation type="submission" date="2015-11" db="EMBL/GenBank/DDBJ databases">
        <authorList>
            <person name="Lin W."/>
        </authorList>
    </citation>
    <scope>NUCLEOTIDE SEQUENCE [LARGE SCALE GENOMIC DNA]</scope>
    <source>
        <strain evidence="4 5">HCH-1</strain>
    </source>
</reference>
<feature type="domain" description="PAS" evidence="2">
    <location>
        <begin position="661"/>
        <end position="735"/>
    </location>
</feature>
<evidence type="ECO:0000256" key="1">
    <source>
        <dbReference type="SAM" id="Phobius"/>
    </source>
</evidence>
<comment type="caution">
    <text evidence="4">The sequence shown here is derived from an EMBL/GenBank/DDBJ whole genome shotgun (WGS) entry which is preliminary data.</text>
</comment>
<dbReference type="Pfam" id="PF02518">
    <property type="entry name" value="HATPase_c"/>
    <property type="match status" value="1"/>
</dbReference>
<dbReference type="SUPFAM" id="SSF55874">
    <property type="entry name" value="ATPase domain of HSP90 chaperone/DNA topoisomerase II/histidine kinase"/>
    <property type="match status" value="1"/>
</dbReference>
<feature type="transmembrane region" description="Helical" evidence="1">
    <location>
        <begin position="63"/>
        <end position="83"/>
    </location>
</feature>
<dbReference type="NCBIfam" id="TIGR00229">
    <property type="entry name" value="sensory_box"/>
    <property type="match status" value="1"/>
</dbReference>
<keyword evidence="5" id="KW-1185">Reference proteome</keyword>
<dbReference type="PANTHER" id="PTHR43065">
    <property type="entry name" value="SENSOR HISTIDINE KINASE"/>
    <property type="match status" value="1"/>
</dbReference>
<dbReference type="InterPro" id="IPR003594">
    <property type="entry name" value="HATPase_dom"/>
</dbReference>
<dbReference type="EC" id="2.7.13.3" evidence="4"/>
<feature type="transmembrane region" description="Helical" evidence="1">
    <location>
        <begin position="29"/>
        <end position="51"/>
    </location>
</feature>
<dbReference type="InterPro" id="IPR001610">
    <property type="entry name" value="PAC"/>
</dbReference>
<accession>A0ABR5SJE7</accession>
<feature type="domain" description="PAS" evidence="2">
    <location>
        <begin position="537"/>
        <end position="585"/>
    </location>
</feature>
<dbReference type="Pfam" id="PF08448">
    <property type="entry name" value="PAS_4"/>
    <property type="match status" value="1"/>
</dbReference>
<dbReference type="InterPro" id="IPR035965">
    <property type="entry name" value="PAS-like_dom_sf"/>
</dbReference>
<dbReference type="EMBL" id="LNQR01000023">
    <property type="protein sequence ID" value="KWT92043.1"/>
    <property type="molecule type" value="Genomic_DNA"/>
</dbReference>
<dbReference type="Gene3D" id="3.30.565.10">
    <property type="entry name" value="Histidine kinase-like ATPase, C-terminal domain"/>
    <property type="match status" value="1"/>
</dbReference>
<keyword evidence="4" id="KW-0418">Kinase</keyword>
<dbReference type="PROSITE" id="PS50113">
    <property type="entry name" value="PAC"/>
    <property type="match status" value="1"/>
</dbReference>
<gene>
    <name evidence="4" type="ORF">ASN18_0596</name>
</gene>
<dbReference type="Pfam" id="PF13426">
    <property type="entry name" value="PAS_9"/>
    <property type="match status" value="1"/>
</dbReference>
<keyword evidence="1" id="KW-1133">Transmembrane helix</keyword>
<dbReference type="Proteomes" id="UP000060487">
    <property type="component" value="Unassembled WGS sequence"/>
</dbReference>
<dbReference type="Pfam" id="PF07568">
    <property type="entry name" value="HisKA_2"/>
    <property type="match status" value="1"/>
</dbReference>
<dbReference type="Gene3D" id="3.30.450.20">
    <property type="entry name" value="PAS domain"/>
    <property type="match status" value="3"/>
</dbReference>
<dbReference type="SMART" id="SM00086">
    <property type="entry name" value="PAC"/>
    <property type="match status" value="2"/>
</dbReference>
<organism evidence="4 5">
    <name type="scientific">Candidatus Magnetominusculus xianensis</name>
    <dbReference type="NCBI Taxonomy" id="1748249"/>
    <lineage>
        <taxon>Bacteria</taxon>
        <taxon>Pseudomonadati</taxon>
        <taxon>Nitrospirota</taxon>
        <taxon>Nitrospiria</taxon>
        <taxon>Nitrospirales</taxon>
        <taxon>Nitrospiraceae</taxon>
        <taxon>Candidatus Magnetominusculus</taxon>
    </lineage>
</organism>
<dbReference type="InterPro" id="IPR000014">
    <property type="entry name" value="PAS"/>
</dbReference>
<evidence type="ECO:0000259" key="2">
    <source>
        <dbReference type="PROSITE" id="PS50112"/>
    </source>
</evidence>
<dbReference type="InterPro" id="IPR013656">
    <property type="entry name" value="PAS_4"/>
</dbReference>
<protein>
    <submittedName>
        <fullName evidence="4">Sensor histidine kinase pdtaS</fullName>
        <ecNumber evidence="4">2.7.13.3</ecNumber>
    </submittedName>
</protein>
<dbReference type="PANTHER" id="PTHR43065:SF23">
    <property type="entry name" value="SENSOR HISTIDINE KINASE PDTAS"/>
    <property type="match status" value="1"/>
</dbReference>
<dbReference type="RefSeq" id="WP_085051125.1">
    <property type="nucleotide sequence ID" value="NZ_LNQR01000023.1"/>
</dbReference>
<evidence type="ECO:0000313" key="4">
    <source>
        <dbReference type="EMBL" id="KWT92043.1"/>
    </source>
</evidence>
<feature type="domain" description="PAC" evidence="3">
    <location>
        <begin position="608"/>
        <end position="660"/>
    </location>
</feature>
<keyword evidence="4" id="KW-0808">Transferase</keyword>
<feature type="transmembrane region" description="Helical" evidence="1">
    <location>
        <begin position="247"/>
        <end position="266"/>
    </location>
</feature>
<dbReference type="GO" id="GO:0004673">
    <property type="term" value="F:protein histidine kinase activity"/>
    <property type="evidence" value="ECO:0007669"/>
    <property type="project" value="UniProtKB-EC"/>
</dbReference>
<feature type="transmembrane region" description="Helical" evidence="1">
    <location>
        <begin position="203"/>
        <end position="226"/>
    </location>
</feature>
<sequence length="991" mass="110361">MFPVNQSVLGVRHDSTQISASAVDLSRTISGIASVAVTACGIVVLVGWIFNIEVLTKPYLSPVSMKANTAIAFVLTGISLWLIQTDRATSRTRFISKSFALTAALTGFLTLLEYIFSFDIGIDQALINDIPNPVMTSSPGRMSPVTAVEFLLLGTALFMIDTELHRRIRPSQLLAIAALVIGILSVFGYVYSINSWLRLSQKLTAIASHTSIAFVAAATGILLARPDKGIMIFFVKDSPGSAIARRLFAAMALSPLLVETVLTFGWQSGFYDRPQMEAFQTIIVTIIVTSIFLRSALSINNSDDKRRQAEEERESVARFPAENPNPVIRICIGLSVLYTNKAAKPLLGYLGFQDKGDGLTADKDTWLQLITDVLDSGQVKTVEMPVNDRLFRFSVAPIPNHNYVNLYGYDISEAKAAQSALDYERNKMQNILDSMQDCIVLVRCDLMVEYANNAAIRDFGQFETRKCYTYLNGAAERCQWCEINKVFLGEIIRREFISHLSGKTYDVIETPITNLDGSISRLGIFRDITKRKDMENRLRLFSQAIEETIDCVHIVNMEGKIIYTNKAAAQMTGYSTEESIGMDVVKLVADKYFAVNVIIPSIYVKGVWEGEILCEKKDGAQYMGWLAASIVNNSDGKPVAMIGTLRDITLRKEIEEACRAAEANMTALMNAITESVCLIDINGKFITANDTFARRFSTDKQKNVSDIIGTNFRDLLTPDVFEAKKGHLDEVISMGLPVTFENIRGESTCLTNMYPVFDSEHNVRGIAIYASDITLRKKYENYLLQSIKEKEMLMREIHHRVKNNLQIVAGLIGLQLNYITDETYKAMFNETRNRIKSIALVHDKLYGSKGLADVDFKKYILSLSNDLFSSFGVDRGSVTLNLSIENVIIGVDIAVPCGLIVNELFTNILKYAFPDKIIGKIDISIDAKENGKFEMVISDNGVGFPEDVDFRHTKSLGLHIVNILVRQISGTIELDRTHGTKFIIQFESQSK</sequence>
<feature type="transmembrane region" description="Helical" evidence="1">
    <location>
        <begin position="172"/>
        <end position="191"/>
    </location>
</feature>
<dbReference type="SUPFAM" id="SSF55785">
    <property type="entry name" value="PYP-like sensor domain (PAS domain)"/>
    <property type="match status" value="3"/>
</dbReference>
<evidence type="ECO:0000259" key="3">
    <source>
        <dbReference type="PROSITE" id="PS50113"/>
    </source>
</evidence>
<feature type="transmembrane region" description="Helical" evidence="1">
    <location>
        <begin position="142"/>
        <end position="160"/>
    </location>
</feature>
<dbReference type="CDD" id="cd00130">
    <property type="entry name" value="PAS"/>
    <property type="match status" value="2"/>
</dbReference>
<dbReference type="SMART" id="SM00387">
    <property type="entry name" value="HATPase_c"/>
    <property type="match status" value="1"/>
</dbReference>
<dbReference type="InterPro" id="IPR036890">
    <property type="entry name" value="HATPase_C_sf"/>
</dbReference>
<keyword evidence="1" id="KW-0812">Transmembrane</keyword>
<dbReference type="InterPro" id="IPR011495">
    <property type="entry name" value="Sig_transdc_His_kin_sub2_dim/P"/>
</dbReference>
<keyword evidence="1" id="KW-0472">Membrane</keyword>
<dbReference type="InterPro" id="IPR000700">
    <property type="entry name" value="PAS-assoc_C"/>
</dbReference>
<dbReference type="SMART" id="SM00091">
    <property type="entry name" value="PAS"/>
    <property type="match status" value="2"/>
</dbReference>
<name>A0ABR5SJE7_9BACT</name>
<evidence type="ECO:0000313" key="5">
    <source>
        <dbReference type="Proteomes" id="UP000060487"/>
    </source>
</evidence>
<dbReference type="PROSITE" id="PS50112">
    <property type="entry name" value="PAS"/>
    <property type="match status" value="2"/>
</dbReference>